<dbReference type="AlphaFoldDB" id="A0A517ZQL9"/>
<dbReference type="KEGG" id="sdyn:Mal52_32040"/>
<evidence type="ECO:0000313" key="1">
    <source>
        <dbReference type="EMBL" id="QDU44718.1"/>
    </source>
</evidence>
<dbReference type="InterPro" id="IPR010869">
    <property type="entry name" value="DUF1501"/>
</dbReference>
<dbReference type="PANTHER" id="PTHR43737:SF1">
    <property type="entry name" value="DUF1501 DOMAIN-CONTAINING PROTEIN"/>
    <property type="match status" value="1"/>
</dbReference>
<sequence>MFEEHLALSRRNWLRFSTFGAACGIGWLEALADDTAHDRPTGKSVIMLWLTGGPATIDLWDLKPGHKNGGPFKPIDTAVEGMQISEHLPQLARQMQEMAIIRSLTSREGDHRRATHLLRTGYRPQGAIRFPAFGAIMAHERDDRSADLPRFVSIAPSLQLSEVGCGFLGPEFSPLNIGGEGQNGDLTVPNLSGIEGVSPATQKTRLQLLEGLETGFAHNRNSLVVDSLLSATDRAVRLMRPQAASAFDLDDESDKLRDRYGRGTFGQGCLLARRLVERGVPFVELAIGGWDTHRNNFEQVKGLSEQLDIGFATLLGDLKDRGLLESTLIVCQGEFGRTPRINGNSGRDHWPNTWSAVLAGGGIRGGQAIGRTSQDGTQVVDHPLTVPDLIATVCKIVDIDPRKQNLSNVSRPIRIADPDAKVITELL</sequence>
<dbReference type="PANTHER" id="PTHR43737">
    <property type="entry name" value="BLL7424 PROTEIN"/>
    <property type="match status" value="1"/>
</dbReference>
<dbReference type="Pfam" id="PF07394">
    <property type="entry name" value="DUF1501"/>
    <property type="match status" value="1"/>
</dbReference>
<gene>
    <name evidence="1" type="ORF">Mal52_32040</name>
</gene>
<evidence type="ECO:0000313" key="2">
    <source>
        <dbReference type="Proteomes" id="UP000319383"/>
    </source>
</evidence>
<name>A0A517ZQL9_9PLAN</name>
<reference evidence="1 2" key="1">
    <citation type="submission" date="2019-02" db="EMBL/GenBank/DDBJ databases">
        <title>Deep-cultivation of Planctomycetes and their phenomic and genomic characterization uncovers novel biology.</title>
        <authorList>
            <person name="Wiegand S."/>
            <person name="Jogler M."/>
            <person name="Boedeker C."/>
            <person name="Pinto D."/>
            <person name="Vollmers J."/>
            <person name="Rivas-Marin E."/>
            <person name="Kohn T."/>
            <person name="Peeters S.H."/>
            <person name="Heuer A."/>
            <person name="Rast P."/>
            <person name="Oberbeckmann S."/>
            <person name="Bunk B."/>
            <person name="Jeske O."/>
            <person name="Meyerdierks A."/>
            <person name="Storesund J.E."/>
            <person name="Kallscheuer N."/>
            <person name="Luecker S."/>
            <person name="Lage O.M."/>
            <person name="Pohl T."/>
            <person name="Merkel B.J."/>
            <person name="Hornburger P."/>
            <person name="Mueller R.-W."/>
            <person name="Bruemmer F."/>
            <person name="Labrenz M."/>
            <person name="Spormann A.M."/>
            <person name="Op den Camp H."/>
            <person name="Overmann J."/>
            <person name="Amann R."/>
            <person name="Jetten M.S.M."/>
            <person name="Mascher T."/>
            <person name="Medema M.H."/>
            <person name="Devos D.P."/>
            <person name="Kaster A.-K."/>
            <person name="Ovreas L."/>
            <person name="Rohde M."/>
            <person name="Galperin M.Y."/>
            <person name="Jogler C."/>
        </authorList>
    </citation>
    <scope>NUCLEOTIDE SEQUENCE [LARGE SCALE GENOMIC DNA]</scope>
    <source>
        <strain evidence="1 2">Mal52</strain>
    </source>
</reference>
<proteinExistence type="predicted"/>
<dbReference type="EMBL" id="CP036276">
    <property type="protein sequence ID" value="QDU44718.1"/>
    <property type="molecule type" value="Genomic_DNA"/>
</dbReference>
<accession>A0A517ZQL9</accession>
<organism evidence="1 2">
    <name type="scientific">Symmachiella dynata</name>
    <dbReference type="NCBI Taxonomy" id="2527995"/>
    <lineage>
        <taxon>Bacteria</taxon>
        <taxon>Pseudomonadati</taxon>
        <taxon>Planctomycetota</taxon>
        <taxon>Planctomycetia</taxon>
        <taxon>Planctomycetales</taxon>
        <taxon>Planctomycetaceae</taxon>
        <taxon>Symmachiella</taxon>
    </lineage>
</organism>
<evidence type="ECO:0008006" key="3">
    <source>
        <dbReference type="Google" id="ProtNLM"/>
    </source>
</evidence>
<dbReference type="Proteomes" id="UP000319383">
    <property type="component" value="Chromosome"/>
</dbReference>
<dbReference type="SUPFAM" id="SSF53649">
    <property type="entry name" value="Alkaline phosphatase-like"/>
    <property type="match status" value="1"/>
</dbReference>
<dbReference type="RefSeq" id="WP_145377025.1">
    <property type="nucleotide sequence ID" value="NZ_CP036276.1"/>
</dbReference>
<keyword evidence="2" id="KW-1185">Reference proteome</keyword>
<dbReference type="InterPro" id="IPR017850">
    <property type="entry name" value="Alkaline_phosphatase_core_sf"/>
</dbReference>
<protein>
    <recommendedName>
        <fullName evidence="3">DUF1501 domain-containing protein</fullName>
    </recommendedName>
</protein>